<protein>
    <submittedName>
        <fullName evidence="2">Uncharacterized protein</fullName>
    </submittedName>
</protein>
<comment type="caution">
    <text evidence="2">The sequence shown here is derived from an EMBL/GenBank/DDBJ whole genome shotgun (WGS) entry which is preliminary data.</text>
</comment>
<dbReference type="Proteomes" id="UP001187192">
    <property type="component" value="Unassembled WGS sequence"/>
</dbReference>
<evidence type="ECO:0000313" key="3">
    <source>
        <dbReference type="Proteomes" id="UP001187192"/>
    </source>
</evidence>
<dbReference type="EMBL" id="BTGU01001044">
    <property type="protein sequence ID" value="GMN70145.1"/>
    <property type="molecule type" value="Genomic_DNA"/>
</dbReference>
<proteinExistence type="predicted"/>
<dbReference type="AlphaFoldDB" id="A0AA88JDW1"/>
<gene>
    <name evidence="2" type="ORF">TIFTF001_039186</name>
</gene>
<feature type="compositionally biased region" description="Basic residues" evidence="1">
    <location>
        <begin position="24"/>
        <end position="46"/>
    </location>
</feature>
<reference evidence="2" key="1">
    <citation type="submission" date="2023-07" db="EMBL/GenBank/DDBJ databases">
        <title>draft genome sequence of fig (Ficus carica).</title>
        <authorList>
            <person name="Takahashi T."/>
            <person name="Nishimura K."/>
        </authorList>
    </citation>
    <scope>NUCLEOTIDE SEQUENCE</scope>
</reference>
<evidence type="ECO:0000313" key="2">
    <source>
        <dbReference type="EMBL" id="GMN70145.1"/>
    </source>
</evidence>
<sequence length="241" mass="27112">MNPASFPVLESSPEPPPKSVSPPVKKRKVVEKAKRKVLARRNKRSKVLTPEPEVEGPRIEVDLPPSMSLLDDMQTSIEIARQLLSEVDTDTIKQDQCPDDGALLSNDKVVEQKDRMKELEENDLARGEKLQDIERKFEDVKMGTEGLMFELQKSMDEAREGTPAMEALATFKAQYDILKDYKEGLLDEVQVDEEIEMFEKDCPDEARRPSSIPASAPTEAVPSDVEPPVHANPSDDREARE</sequence>
<feature type="region of interest" description="Disordered" evidence="1">
    <location>
        <begin position="200"/>
        <end position="241"/>
    </location>
</feature>
<keyword evidence="3" id="KW-1185">Reference proteome</keyword>
<evidence type="ECO:0000256" key="1">
    <source>
        <dbReference type="SAM" id="MobiDB-lite"/>
    </source>
</evidence>
<name>A0AA88JDW1_FICCA</name>
<feature type="region of interest" description="Disordered" evidence="1">
    <location>
        <begin position="1"/>
        <end position="60"/>
    </location>
</feature>
<accession>A0AA88JDW1</accession>
<organism evidence="2 3">
    <name type="scientific">Ficus carica</name>
    <name type="common">Common fig</name>
    <dbReference type="NCBI Taxonomy" id="3494"/>
    <lineage>
        <taxon>Eukaryota</taxon>
        <taxon>Viridiplantae</taxon>
        <taxon>Streptophyta</taxon>
        <taxon>Embryophyta</taxon>
        <taxon>Tracheophyta</taxon>
        <taxon>Spermatophyta</taxon>
        <taxon>Magnoliopsida</taxon>
        <taxon>eudicotyledons</taxon>
        <taxon>Gunneridae</taxon>
        <taxon>Pentapetalae</taxon>
        <taxon>rosids</taxon>
        <taxon>fabids</taxon>
        <taxon>Rosales</taxon>
        <taxon>Moraceae</taxon>
        <taxon>Ficeae</taxon>
        <taxon>Ficus</taxon>
    </lineage>
</organism>